<keyword evidence="3" id="KW-1185">Reference proteome</keyword>
<name>A0AAE1GL97_PETCI</name>
<evidence type="ECO:0000313" key="2">
    <source>
        <dbReference type="EMBL" id="KAK3893897.1"/>
    </source>
</evidence>
<feature type="compositionally biased region" description="Polar residues" evidence="1">
    <location>
        <begin position="50"/>
        <end position="61"/>
    </location>
</feature>
<evidence type="ECO:0000313" key="3">
    <source>
        <dbReference type="Proteomes" id="UP001286313"/>
    </source>
</evidence>
<dbReference type="EMBL" id="JAWQEG010000166">
    <property type="protein sequence ID" value="KAK3893897.1"/>
    <property type="molecule type" value="Genomic_DNA"/>
</dbReference>
<comment type="caution">
    <text evidence="2">The sequence shown here is derived from an EMBL/GenBank/DDBJ whole genome shotgun (WGS) entry which is preliminary data.</text>
</comment>
<evidence type="ECO:0000256" key="1">
    <source>
        <dbReference type="SAM" id="MobiDB-lite"/>
    </source>
</evidence>
<accession>A0AAE1GL97</accession>
<protein>
    <submittedName>
        <fullName evidence="2">Uncharacterized protein</fullName>
    </submittedName>
</protein>
<sequence>MKPKAIQSPTRSEKEEIAASEPPGGDAIQAGTEVEPPQASLEREWGRSGNRGTASGNTSWLSLDMLWV</sequence>
<reference evidence="2" key="1">
    <citation type="submission" date="2023-10" db="EMBL/GenBank/DDBJ databases">
        <title>Genome assemblies of two species of porcelain crab, Petrolisthes cinctipes and Petrolisthes manimaculis (Anomura: Porcellanidae).</title>
        <authorList>
            <person name="Angst P."/>
        </authorList>
    </citation>
    <scope>NUCLEOTIDE SEQUENCE</scope>
    <source>
        <strain evidence="2">PB745_01</strain>
        <tissue evidence="2">Gill</tissue>
    </source>
</reference>
<feature type="region of interest" description="Disordered" evidence="1">
    <location>
        <begin position="1"/>
        <end position="68"/>
    </location>
</feature>
<gene>
    <name evidence="2" type="ORF">Pcinc_002336</name>
</gene>
<proteinExistence type="predicted"/>
<dbReference type="Proteomes" id="UP001286313">
    <property type="component" value="Unassembled WGS sequence"/>
</dbReference>
<organism evidence="2 3">
    <name type="scientific">Petrolisthes cinctipes</name>
    <name type="common">Flat porcelain crab</name>
    <dbReference type="NCBI Taxonomy" id="88211"/>
    <lineage>
        <taxon>Eukaryota</taxon>
        <taxon>Metazoa</taxon>
        <taxon>Ecdysozoa</taxon>
        <taxon>Arthropoda</taxon>
        <taxon>Crustacea</taxon>
        <taxon>Multicrustacea</taxon>
        <taxon>Malacostraca</taxon>
        <taxon>Eumalacostraca</taxon>
        <taxon>Eucarida</taxon>
        <taxon>Decapoda</taxon>
        <taxon>Pleocyemata</taxon>
        <taxon>Anomura</taxon>
        <taxon>Galatheoidea</taxon>
        <taxon>Porcellanidae</taxon>
        <taxon>Petrolisthes</taxon>
    </lineage>
</organism>
<dbReference type="AlphaFoldDB" id="A0AAE1GL97"/>